<dbReference type="AlphaFoldDB" id="A0A841EAT2"/>
<reference evidence="3 4" key="1">
    <citation type="submission" date="2020-08" db="EMBL/GenBank/DDBJ databases">
        <title>Sequencing the genomes of 1000 actinobacteria strains.</title>
        <authorList>
            <person name="Klenk H.-P."/>
        </authorList>
    </citation>
    <scope>NUCLEOTIDE SEQUENCE [LARGE SCALE GENOMIC DNA]</scope>
    <source>
        <strain evidence="3 4">DSM 44593</strain>
    </source>
</reference>
<comment type="caution">
    <text evidence="3">The sequence shown here is derived from an EMBL/GenBank/DDBJ whole genome shotgun (WGS) entry which is preliminary data.</text>
</comment>
<organism evidence="3 4">
    <name type="scientific">Streptomonospora salina</name>
    <dbReference type="NCBI Taxonomy" id="104205"/>
    <lineage>
        <taxon>Bacteria</taxon>
        <taxon>Bacillati</taxon>
        <taxon>Actinomycetota</taxon>
        <taxon>Actinomycetes</taxon>
        <taxon>Streptosporangiales</taxon>
        <taxon>Nocardiopsidaceae</taxon>
        <taxon>Streptomonospora</taxon>
    </lineage>
</organism>
<evidence type="ECO:0000256" key="1">
    <source>
        <dbReference type="SAM" id="Phobius"/>
    </source>
</evidence>
<name>A0A841EAT2_9ACTN</name>
<keyword evidence="1" id="KW-0812">Transmembrane</keyword>
<evidence type="ECO:0000313" key="4">
    <source>
        <dbReference type="Proteomes" id="UP000578077"/>
    </source>
</evidence>
<evidence type="ECO:0000313" key="3">
    <source>
        <dbReference type="EMBL" id="MBB6000106.1"/>
    </source>
</evidence>
<evidence type="ECO:0000259" key="2">
    <source>
        <dbReference type="Pfam" id="PF07811"/>
    </source>
</evidence>
<gene>
    <name evidence="3" type="ORF">HNR25_003857</name>
</gene>
<dbReference type="Proteomes" id="UP000578077">
    <property type="component" value="Unassembled WGS sequence"/>
</dbReference>
<keyword evidence="4" id="KW-1185">Reference proteome</keyword>
<proteinExistence type="predicted"/>
<keyword evidence="1" id="KW-0472">Membrane</keyword>
<sequence length="150" mass="15606">MTPIPATRRIANRRQGRGGDRGAAAVELLILAPVLLLAALLLVVAGRQVTAQLAADPVAHAAARAASLHNDLPAARAAAEQAARRSLEGSGLACGEHRLHLELEGLRPGGTVTARLVCTTRMDGLGAFAGQTRTITARARVPIDTYREAP</sequence>
<dbReference type="EMBL" id="JACHLY010000001">
    <property type="protein sequence ID" value="MBB6000106.1"/>
    <property type="molecule type" value="Genomic_DNA"/>
</dbReference>
<dbReference type="Pfam" id="PF07811">
    <property type="entry name" value="TadE"/>
    <property type="match status" value="1"/>
</dbReference>
<dbReference type="RefSeq" id="WP_184637316.1">
    <property type="nucleotide sequence ID" value="NZ_BAABKT010000012.1"/>
</dbReference>
<dbReference type="InterPro" id="IPR012495">
    <property type="entry name" value="TadE-like_dom"/>
</dbReference>
<feature type="domain" description="TadE-like" evidence="2">
    <location>
        <begin position="22"/>
        <end position="64"/>
    </location>
</feature>
<accession>A0A841EAT2</accession>
<protein>
    <recommendedName>
        <fullName evidence="2">TadE-like domain-containing protein</fullName>
    </recommendedName>
</protein>
<keyword evidence="1" id="KW-1133">Transmembrane helix</keyword>
<feature type="transmembrane region" description="Helical" evidence="1">
    <location>
        <begin position="21"/>
        <end position="45"/>
    </location>
</feature>